<keyword evidence="8" id="KW-0285">Flavoprotein</keyword>
<dbReference type="NCBIfam" id="NF004231">
    <property type="entry name" value="PRK05679.1"/>
    <property type="match status" value="1"/>
</dbReference>
<dbReference type="SUPFAM" id="SSF50475">
    <property type="entry name" value="FMN-binding split barrel"/>
    <property type="match status" value="1"/>
</dbReference>
<comment type="caution">
    <text evidence="18">The sequence shown here is derived from an EMBL/GenBank/DDBJ whole genome shotgun (WGS) entry which is preliminary data.</text>
</comment>
<dbReference type="PIRSF" id="PIRSF000190">
    <property type="entry name" value="Pyd_amn-ph_oxd"/>
    <property type="match status" value="1"/>
</dbReference>
<evidence type="ECO:0000256" key="13">
    <source>
        <dbReference type="ARBA" id="ARBA00052947"/>
    </source>
</evidence>
<dbReference type="PANTHER" id="PTHR10851:SF0">
    <property type="entry name" value="PYRIDOXINE-5'-PHOSPHATE OXIDASE"/>
    <property type="match status" value="1"/>
</dbReference>
<protein>
    <recommendedName>
        <fullName evidence="14">Pyridoxine-5'-phosphate oxidase</fullName>
        <ecNumber evidence="7">1.4.3.5</ecNumber>
    </recommendedName>
    <alternativeName>
        <fullName evidence="15">Pyridoxamine-phosphate oxidase</fullName>
    </alternativeName>
</protein>
<evidence type="ECO:0000256" key="14">
    <source>
        <dbReference type="ARBA" id="ARBA00073441"/>
    </source>
</evidence>
<evidence type="ECO:0000256" key="6">
    <source>
        <dbReference type="ARBA" id="ARBA00011738"/>
    </source>
</evidence>
<evidence type="ECO:0000256" key="7">
    <source>
        <dbReference type="ARBA" id="ARBA00012801"/>
    </source>
</evidence>
<dbReference type="InterPro" id="IPR012349">
    <property type="entry name" value="Split_barrel_FMN-bd"/>
</dbReference>
<evidence type="ECO:0000256" key="2">
    <source>
        <dbReference type="ARBA" id="ARBA00003691"/>
    </source>
</evidence>
<comment type="cofactor">
    <cofactor evidence="1">
        <name>FMN</name>
        <dbReference type="ChEBI" id="CHEBI:58210"/>
    </cofactor>
</comment>
<dbReference type="GO" id="GO:0010181">
    <property type="term" value="F:FMN binding"/>
    <property type="evidence" value="ECO:0007669"/>
    <property type="project" value="InterPro"/>
</dbReference>
<evidence type="ECO:0000256" key="4">
    <source>
        <dbReference type="ARBA" id="ARBA00005037"/>
    </source>
</evidence>
<dbReference type="Pfam" id="PF01243">
    <property type="entry name" value="PNPOx_N"/>
    <property type="match status" value="1"/>
</dbReference>
<comment type="function">
    <text evidence="2">Catalyzes the oxidation of either pyridoxine 5'-phosphate (PNP) or pyridoxamine 5'-phosphate (PMP) into pyridoxal 5'-phosphate (PLP).</text>
</comment>
<dbReference type="FunFam" id="2.30.110.10:FF:000020">
    <property type="entry name" value="PNPO isoform 11"/>
    <property type="match status" value="1"/>
</dbReference>
<feature type="domain" description="Pyridoxamine 5'-phosphate oxidase N-terminal" evidence="16">
    <location>
        <begin position="51"/>
        <end position="167"/>
    </location>
</feature>
<evidence type="ECO:0000256" key="5">
    <source>
        <dbReference type="ARBA" id="ARBA00007301"/>
    </source>
</evidence>
<dbReference type="AlphaFoldDB" id="A0A8S1GQ91"/>
<comment type="similarity">
    <text evidence="5">Belongs to the pyridoxamine 5'-phosphate oxidase family.</text>
</comment>
<reference evidence="18" key="1">
    <citation type="submission" date="2020-10" db="EMBL/GenBank/DDBJ databases">
        <authorList>
            <person name="Kikuchi T."/>
        </authorList>
    </citation>
    <scope>NUCLEOTIDE SEQUENCE</scope>
    <source>
        <strain evidence="18">NKZ352</strain>
    </source>
</reference>
<evidence type="ECO:0000313" key="18">
    <source>
        <dbReference type="EMBL" id="CAD6185857.1"/>
    </source>
</evidence>
<dbReference type="EMBL" id="CAJGYM010000003">
    <property type="protein sequence ID" value="CAD6185857.1"/>
    <property type="molecule type" value="Genomic_DNA"/>
</dbReference>
<dbReference type="NCBIfam" id="TIGR00558">
    <property type="entry name" value="pdxH"/>
    <property type="match status" value="1"/>
</dbReference>
<evidence type="ECO:0000256" key="11">
    <source>
        <dbReference type="ARBA" id="ARBA00023096"/>
    </source>
</evidence>
<dbReference type="PROSITE" id="PS01064">
    <property type="entry name" value="PYRIDOX_OXIDASE"/>
    <property type="match status" value="1"/>
</dbReference>
<dbReference type="Pfam" id="PF10590">
    <property type="entry name" value="PNP_phzG_C"/>
    <property type="match status" value="1"/>
</dbReference>
<comment type="catalytic activity">
    <reaction evidence="12">
        <text>pyridoxamine 5'-phosphate + O2 + H2O = pyridoxal 5'-phosphate + H2O2 + NH4(+)</text>
        <dbReference type="Rhea" id="RHEA:15817"/>
        <dbReference type="ChEBI" id="CHEBI:15377"/>
        <dbReference type="ChEBI" id="CHEBI:15379"/>
        <dbReference type="ChEBI" id="CHEBI:16240"/>
        <dbReference type="ChEBI" id="CHEBI:28938"/>
        <dbReference type="ChEBI" id="CHEBI:58451"/>
        <dbReference type="ChEBI" id="CHEBI:597326"/>
        <dbReference type="EC" id="1.4.3.5"/>
    </reaction>
    <physiologicalReaction direction="left-to-right" evidence="12">
        <dbReference type="Rhea" id="RHEA:15818"/>
    </physiologicalReaction>
</comment>
<evidence type="ECO:0000256" key="8">
    <source>
        <dbReference type="ARBA" id="ARBA00022630"/>
    </source>
</evidence>
<dbReference type="InterPro" id="IPR019576">
    <property type="entry name" value="Pyridoxamine_oxidase_dimer_C"/>
</dbReference>
<evidence type="ECO:0000256" key="12">
    <source>
        <dbReference type="ARBA" id="ARBA00050530"/>
    </source>
</evidence>
<dbReference type="InterPro" id="IPR000659">
    <property type="entry name" value="Pyridox_Oxase"/>
</dbReference>
<dbReference type="EC" id="1.4.3.5" evidence="7"/>
<keyword evidence="9" id="KW-0288">FMN</keyword>
<evidence type="ECO:0000256" key="3">
    <source>
        <dbReference type="ARBA" id="ARBA00004738"/>
    </source>
</evidence>
<comment type="catalytic activity">
    <reaction evidence="13">
        <text>pyridoxine 5'-phosphate + O2 = pyridoxal 5'-phosphate + H2O2</text>
        <dbReference type="Rhea" id="RHEA:15149"/>
        <dbReference type="ChEBI" id="CHEBI:15379"/>
        <dbReference type="ChEBI" id="CHEBI:16240"/>
        <dbReference type="ChEBI" id="CHEBI:58589"/>
        <dbReference type="ChEBI" id="CHEBI:597326"/>
        <dbReference type="EC" id="1.4.3.5"/>
    </reaction>
    <physiologicalReaction direction="left-to-right" evidence="13">
        <dbReference type="Rhea" id="RHEA:15150"/>
    </physiologicalReaction>
</comment>
<accession>A0A8S1GQ91</accession>
<dbReference type="OrthoDB" id="303614at2759"/>
<comment type="pathway">
    <text evidence="3">Cofactor metabolism; pyridoxal 5'-phosphate salvage; pyridoxal 5'-phosphate from pyridoxamine 5'-phosphate: step 1/1.</text>
</comment>
<keyword evidence="10" id="KW-0560">Oxidoreductase</keyword>
<evidence type="ECO:0000256" key="10">
    <source>
        <dbReference type="ARBA" id="ARBA00023002"/>
    </source>
</evidence>
<dbReference type="InterPro" id="IPR019740">
    <property type="entry name" value="Pyridox_Oxase_CS"/>
</dbReference>
<proteinExistence type="inferred from homology"/>
<evidence type="ECO:0000259" key="16">
    <source>
        <dbReference type="Pfam" id="PF01243"/>
    </source>
</evidence>
<name>A0A8S1GQ91_9PELO</name>
<dbReference type="GO" id="GO:0008615">
    <property type="term" value="P:pyridoxine biosynthetic process"/>
    <property type="evidence" value="ECO:0007669"/>
    <property type="project" value="UniProtKB-KW"/>
</dbReference>
<dbReference type="Gene3D" id="2.30.110.10">
    <property type="entry name" value="Electron Transport, Fmn-binding Protein, Chain A"/>
    <property type="match status" value="1"/>
</dbReference>
<dbReference type="PANTHER" id="PTHR10851">
    <property type="entry name" value="PYRIDOXINE-5-PHOSPHATE OXIDASE"/>
    <property type="match status" value="1"/>
</dbReference>
<dbReference type="Proteomes" id="UP000835052">
    <property type="component" value="Unassembled WGS sequence"/>
</dbReference>
<evidence type="ECO:0000256" key="9">
    <source>
        <dbReference type="ARBA" id="ARBA00022643"/>
    </source>
</evidence>
<evidence type="ECO:0000259" key="17">
    <source>
        <dbReference type="Pfam" id="PF10590"/>
    </source>
</evidence>
<evidence type="ECO:0000313" key="19">
    <source>
        <dbReference type="Proteomes" id="UP000835052"/>
    </source>
</evidence>
<evidence type="ECO:0000256" key="15">
    <source>
        <dbReference type="ARBA" id="ARBA00077914"/>
    </source>
</evidence>
<dbReference type="HAMAP" id="MF_01629">
    <property type="entry name" value="PdxH"/>
    <property type="match status" value="1"/>
</dbReference>
<gene>
    <name evidence="18" type="ORF">CAUJ_LOCUS1776</name>
</gene>
<sequence length="225" mass="26232">MDTPLDIQAWRAIYRNMSEPFLLEEKLPTRDPFVLFDLWFRDVATHRELSFEELNAVCLSTVGRDSRPSSRMVLMKAYSTKGVSFYTNYDSRKGVQLSENPNASMLFYWPKVHRQIRIEGEVEKLPMEAAVAYWNSRPLASRIGSKASKQSTTIPDRQFLEDRKAELEKLAAEQGEEAISKPESWGGFILIPRYFEFWQGQSDRLHDRIVFEKDSDVWTLKRISP</sequence>
<comment type="subunit">
    <text evidence="6">Homodimer.</text>
</comment>
<dbReference type="InterPro" id="IPR011576">
    <property type="entry name" value="Pyridox_Oxase_N"/>
</dbReference>
<organism evidence="18 19">
    <name type="scientific">Caenorhabditis auriculariae</name>
    <dbReference type="NCBI Taxonomy" id="2777116"/>
    <lineage>
        <taxon>Eukaryota</taxon>
        <taxon>Metazoa</taxon>
        <taxon>Ecdysozoa</taxon>
        <taxon>Nematoda</taxon>
        <taxon>Chromadorea</taxon>
        <taxon>Rhabditida</taxon>
        <taxon>Rhabditina</taxon>
        <taxon>Rhabditomorpha</taxon>
        <taxon>Rhabditoidea</taxon>
        <taxon>Rhabditidae</taxon>
        <taxon>Peloderinae</taxon>
        <taxon>Caenorhabditis</taxon>
    </lineage>
</organism>
<dbReference type="GO" id="GO:0004733">
    <property type="term" value="F:pyridoxamine phosphate oxidase activity"/>
    <property type="evidence" value="ECO:0007669"/>
    <property type="project" value="UniProtKB-EC"/>
</dbReference>
<feature type="domain" description="Pyridoxine 5'-phosphate oxidase dimerisation C-terminal" evidence="17">
    <location>
        <begin position="185"/>
        <end position="225"/>
    </location>
</feature>
<keyword evidence="11" id="KW-0664">Pyridoxine biosynthesis</keyword>
<comment type="pathway">
    <text evidence="4">Cofactor metabolism; pyridoxal 5'-phosphate salvage; pyridoxal 5'-phosphate from pyridoxine 5'-phosphate: step 1/1.</text>
</comment>
<evidence type="ECO:0000256" key="1">
    <source>
        <dbReference type="ARBA" id="ARBA00001917"/>
    </source>
</evidence>
<keyword evidence="19" id="KW-1185">Reference proteome</keyword>